<dbReference type="PRINTS" id="PR01217">
    <property type="entry name" value="PRICHEXTENSN"/>
</dbReference>
<organism evidence="2 3">
    <name type="scientific">Coniosporium apollinis</name>
    <dbReference type="NCBI Taxonomy" id="61459"/>
    <lineage>
        <taxon>Eukaryota</taxon>
        <taxon>Fungi</taxon>
        <taxon>Dikarya</taxon>
        <taxon>Ascomycota</taxon>
        <taxon>Pezizomycotina</taxon>
        <taxon>Dothideomycetes</taxon>
        <taxon>Dothideomycetes incertae sedis</taxon>
        <taxon>Coniosporium</taxon>
    </lineage>
</organism>
<gene>
    <name evidence="2" type="ORF">H2201_000113</name>
</gene>
<feature type="region of interest" description="Disordered" evidence="1">
    <location>
        <begin position="71"/>
        <end position="211"/>
    </location>
</feature>
<reference evidence="2" key="1">
    <citation type="submission" date="2022-10" db="EMBL/GenBank/DDBJ databases">
        <title>Culturing micro-colonial fungi from biological soil crusts in the Mojave desert and describing Neophaeococcomyces mojavensis, and introducing the new genera and species Taxawa tesnikishii.</title>
        <authorList>
            <person name="Kurbessoian T."/>
            <person name="Stajich J.E."/>
        </authorList>
    </citation>
    <scope>NUCLEOTIDE SEQUENCE</scope>
    <source>
        <strain evidence="2">TK_1</strain>
    </source>
</reference>
<dbReference type="EMBL" id="JAPDRL010000001">
    <property type="protein sequence ID" value="KAJ9669728.1"/>
    <property type="molecule type" value="Genomic_DNA"/>
</dbReference>
<feature type="compositionally biased region" description="Pro residues" evidence="1">
    <location>
        <begin position="170"/>
        <end position="210"/>
    </location>
</feature>
<dbReference type="InterPro" id="IPR051412">
    <property type="entry name" value="Formin_Homology_Diaphanous_sf"/>
</dbReference>
<accession>A0ABQ9PA41</accession>
<evidence type="ECO:0000313" key="3">
    <source>
        <dbReference type="Proteomes" id="UP001172684"/>
    </source>
</evidence>
<dbReference type="PANTHER" id="PTHR45691:SF6">
    <property type="entry name" value="PROTEIN DIAPHANOUS"/>
    <property type="match status" value="1"/>
</dbReference>
<comment type="caution">
    <text evidence="2">The sequence shown here is derived from an EMBL/GenBank/DDBJ whole genome shotgun (WGS) entry which is preliminary data.</text>
</comment>
<keyword evidence="3" id="KW-1185">Reference proteome</keyword>
<evidence type="ECO:0000313" key="2">
    <source>
        <dbReference type="EMBL" id="KAJ9669728.1"/>
    </source>
</evidence>
<dbReference type="PANTHER" id="PTHR45691">
    <property type="entry name" value="PROTEIN DIAPHANOUS"/>
    <property type="match status" value="1"/>
</dbReference>
<sequence length="600" mass="66111">MSDTEDIVVIESYPCAPPDVIEAPEYERGAHGTRTSLPRTDQRMDYQMQLLLLEQQNKKRLLMARQEQDDLLRGSSAPLSPPTINKNTARGVHEPPVATFPPPPPSQTSSERRVTPCPPGAASPRVSKKTVPPEEHIGLSQGTPLPSRVLEDRSGEEDTADSNKDDPSLLAPPPECEPFWPSVPPPQFQACSPLPPKGFPGPLPPPPPPGVSYRMPQRVSCYPPPPPPPMPFHHPVMNPCILPPGFKMGKKKAKSFGGPPPPPVPVEIASPLLPAKSGTFPCRFHDKDGTKCRVRLSTYSARKNHEAVHYRVGAKRHGKVRDRYDSDMGSVASWNDSDSEASDSEFDSSDRVVKISSYRALLRYGDDSRDITVRLEPFGRNVYVTSHPAAVVDFKKFLPFLKHANLDCWYIYPTAHWFKRASVLEEAGCEITSLVPVDRATPAALDCPTIVVTAALTSSLEDEIGECDVDPDTSECDMRAHRTLPPHKSLKSARNELAYYSIVSTFEDKIDPYGVSPMIAQLSRDTTIFKVVKMGSREAAASQAFWNADAKGWSTVFTCAVKEDAELVKIKDHEFVRAEQCSEVVGSGGSKQGQKEKVFY</sequence>
<evidence type="ECO:0000256" key="1">
    <source>
        <dbReference type="SAM" id="MobiDB-lite"/>
    </source>
</evidence>
<proteinExistence type="predicted"/>
<name>A0ABQ9PA41_9PEZI</name>
<dbReference type="Proteomes" id="UP001172684">
    <property type="component" value="Unassembled WGS sequence"/>
</dbReference>
<protein>
    <submittedName>
        <fullName evidence="2">Uncharacterized protein</fullName>
    </submittedName>
</protein>